<sequence length="67" mass="7372">MVDDIEGDATGHPISVNDSEVNAYTSKAYFDQAQQYPEISGMGNIWTYGGGINWNAIQKQGDLVHPR</sequence>
<keyword evidence="2" id="KW-1185">Reference proteome</keyword>
<name>A0ABQ1FMS0_9GAMM</name>
<protein>
    <submittedName>
        <fullName evidence="1">Uncharacterized protein</fullName>
    </submittedName>
</protein>
<organism evidence="1 2">
    <name type="scientific">Dyella nitratireducens</name>
    <dbReference type="NCBI Taxonomy" id="1849580"/>
    <lineage>
        <taxon>Bacteria</taxon>
        <taxon>Pseudomonadati</taxon>
        <taxon>Pseudomonadota</taxon>
        <taxon>Gammaproteobacteria</taxon>
        <taxon>Lysobacterales</taxon>
        <taxon>Rhodanobacteraceae</taxon>
        <taxon>Dyella</taxon>
    </lineage>
</organism>
<evidence type="ECO:0000313" key="1">
    <source>
        <dbReference type="EMBL" id="GGA21956.1"/>
    </source>
</evidence>
<dbReference type="Proteomes" id="UP000620046">
    <property type="component" value="Unassembled WGS sequence"/>
</dbReference>
<proteinExistence type="predicted"/>
<evidence type="ECO:0000313" key="2">
    <source>
        <dbReference type="Proteomes" id="UP000620046"/>
    </source>
</evidence>
<reference evidence="2" key="1">
    <citation type="journal article" date="2019" name="Int. J. Syst. Evol. Microbiol.">
        <title>The Global Catalogue of Microorganisms (GCM) 10K type strain sequencing project: providing services to taxonomists for standard genome sequencing and annotation.</title>
        <authorList>
            <consortium name="The Broad Institute Genomics Platform"/>
            <consortium name="The Broad Institute Genome Sequencing Center for Infectious Disease"/>
            <person name="Wu L."/>
            <person name="Ma J."/>
        </authorList>
    </citation>
    <scope>NUCLEOTIDE SEQUENCE [LARGE SCALE GENOMIC DNA]</scope>
    <source>
        <strain evidence="2">CGMCC 1.15439</strain>
    </source>
</reference>
<gene>
    <name evidence="1" type="ORF">GCM10010981_07630</name>
</gene>
<dbReference type="EMBL" id="BMJA01000001">
    <property type="protein sequence ID" value="GGA21956.1"/>
    <property type="molecule type" value="Genomic_DNA"/>
</dbReference>
<accession>A0ABQ1FMS0</accession>
<comment type="caution">
    <text evidence="1">The sequence shown here is derived from an EMBL/GenBank/DDBJ whole genome shotgun (WGS) entry which is preliminary data.</text>
</comment>